<dbReference type="AlphaFoldDB" id="A0A098LV34"/>
<dbReference type="InterPro" id="IPR023996">
    <property type="entry name" value="TonB-dep_OMP_SusC/RagA"/>
</dbReference>
<dbReference type="RefSeq" id="WP_045372367.1">
    <property type="nucleotide sequence ID" value="NZ_BBNY01000070.1"/>
</dbReference>
<keyword evidence="7 8" id="KW-0998">Cell outer membrane</keyword>
<comment type="subcellular location">
    <subcellularLocation>
        <location evidence="1 8">Cell outer membrane</location>
        <topology evidence="1 8">Multi-pass membrane protein</topology>
    </subcellularLocation>
</comment>
<name>A0A098LV34_9FLAO</name>
<dbReference type="PROSITE" id="PS52016">
    <property type="entry name" value="TONB_DEPENDENT_REC_3"/>
    <property type="match status" value="1"/>
</dbReference>
<evidence type="ECO:0000256" key="2">
    <source>
        <dbReference type="ARBA" id="ARBA00022448"/>
    </source>
</evidence>
<evidence type="ECO:0000259" key="12">
    <source>
        <dbReference type="Pfam" id="PF07715"/>
    </source>
</evidence>
<keyword evidence="10" id="KW-0732">Signal</keyword>
<reference evidence="14" key="1">
    <citation type="journal article" date="2014" name="Genome Announc.">
        <title>Draft Genome Sequence of Marine Flavobacterium Jejuia pallidilutea Strain 11shimoA1 and Pigmentation Mutants.</title>
        <authorList>
            <person name="Takatani N."/>
            <person name="Nakanishi M."/>
            <person name="Meirelles P."/>
            <person name="Mino S."/>
            <person name="Suda W."/>
            <person name="Oshima K."/>
            <person name="Hattori M."/>
            <person name="Ohkuma M."/>
            <person name="Hosokawa M."/>
            <person name="Miyashita K."/>
            <person name="Thompson F.L."/>
            <person name="Niwa A."/>
            <person name="Sawabe T."/>
            <person name="Sawabe T."/>
        </authorList>
    </citation>
    <scope>NUCLEOTIDE SEQUENCE [LARGE SCALE GENOMIC DNA]</scope>
    <source>
        <strain evidence="14">JCM 19538</strain>
    </source>
</reference>
<keyword evidence="13" id="KW-0675">Receptor</keyword>
<keyword evidence="6 8" id="KW-0472">Membrane</keyword>
<dbReference type="InterPro" id="IPR000531">
    <property type="entry name" value="Beta-barrel_TonB"/>
</dbReference>
<evidence type="ECO:0000256" key="3">
    <source>
        <dbReference type="ARBA" id="ARBA00022452"/>
    </source>
</evidence>
<evidence type="ECO:0000256" key="5">
    <source>
        <dbReference type="ARBA" id="ARBA00023077"/>
    </source>
</evidence>
<sequence length="1082" mass="119288">MNLKTKLILAIILMLGISINAQNEKTIKGVVVSVADNFPIPGVNVIVVGTTNGTTTDFDGNYEIKAKSGDVLQFSYVGYTTKTVIVGEQLTIDVSLKEDIAQLDEVVVIGYGDQKQKNVTSALTKIDSEEIQDIAVARVEDALQGRVAGLRIQTVASEAGGDPKITLRGPGSITGSSSPLIVVDGVVLGTDADILSSIDNNDIESISVLKDASSVAIYGSRGANGVIMVTLKQGVEGDTKFTYNTFTGYQFATDNKNFTFSVAEERARLDGLQSAVNSIVDPVNFARVNSRYDQAYAELAAWDYLSTLSGGEMDLQKEILPGGTITSHSFGARGGSELTKYSASVAFLEDEGIALADNFKKYNANLKIDTKSKSGKIKAGVNLRGSYNDQDRLPARFTDALRQYGAIPLYLNQDHLDIFNAYRDAGGELSAAGTLYDNLEVGSYGFSRLFDRVFFQGQDNPRGLLLDPNTGLPVINTQQGLPGQLTLGLTRNVGPLVPYLERSRIKRRFSLNASAYVDFKLAKGLNFKQTISGVFRHTKNNDADFVLGNENIVTFGDEAFRLERRDEVNQYVIESVLRYKRDFGKHNLNTILGFEFTNRDFFRQESEAFGVYSNDFNENIALADEGTTFTQNGSDKLVSYFGRIDYNYNEKYLLQVSARTDGSTRFGSNTRFGFFPALSVGWNVSNEDFLASSDVITFLKLRASYGISGSNQISNNIFDSLYRFEETYAIVSANGQTGVKNTALANSNLGWEKLVEFNPGLDITFGRRLFSLTADYYTRTSEDLILSAPVSAAYGVDTFLQNIGKVRNQGVELALSSRILSNENFSWSASGQFTLNRNEVLDLGGNEQIISRIDQESRPTEFIARLNLPITSFYGYVFDREIDIDFIDNPFNRFNNDFAEVYVKDLNGDGIIDADDRTELGSPYPDFTWGFNSNITYKNFDFAFQLQGSHGGEVRVADLDQLLFASEGAVQATALPEVERDKVIPRRFTSAHIQDASFVTLRNITIGYTVPDYLTKKLNFDRLRLYFTGNNLIYRTAKGYQGFNPEAAGQTSSNANTPLTAGYQRGDGPVVRTISAGINFQF</sequence>
<evidence type="ECO:0000256" key="6">
    <source>
        <dbReference type="ARBA" id="ARBA00023136"/>
    </source>
</evidence>
<dbReference type="Pfam" id="PF13715">
    <property type="entry name" value="CarbopepD_reg_2"/>
    <property type="match status" value="1"/>
</dbReference>
<evidence type="ECO:0000259" key="11">
    <source>
        <dbReference type="Pfam" id="PF00593"/>
    </source>
</evidence>
<evidence type="ECO:0000256" key="8">
    <source>
        <dbReference type="PROSITE-ProRule" id="PRU01360"/>
    </source>
</evidence>
<dbReference type="InterPro" id="IPR012910">
    <property type="entry name" value="Plug_dom"/>
</dbReference>
<organism evidence="13 14">
    <name type="scientific">Jejuia pallidilutea</name>
    <dbReference type="NCBI Taxonomy" id="504487"/>
    <lineage>
        <taxon>Bacteria</taxon>
        <taxon>Pseudomonadati</taxon>
        <taxon>Bacteroidota</taxon>
        <taxon>Flavobacteriia</taxon>
        <taxon>Flavobacteriales</taxon>
        <taxon>Flavobacteriaceae</taxon>
        <taxon>Jejuia</taxon>
    </lineage>
</organism>
<evidence type="ECO:0000256" key="10">
    <source>
        <dbReference type="SAM" id="SignalP"/>
    </source>
</evidence>
<accession>A0A098LV34</accession>
<dbReference type="Gene3D" id="2.170.130.10">
    <property type="entry name" value="TonB-dependent receptor, plug domain"/>
    <property type="match status" value="1"/>
</dbReference>
<feature type="chain" id="PRO_5001944819" evidence="10">
    <location>
        <begin position="22"/>
        <end position="1082"/>
    </location>
</feature>
<comment type="similarity">
    <text evidence="8 9">Belongs to the TonB-dependent receptor family.</text>
</comment>
<keyword evidence="5 9" id="KW-0798">TonB box</keyword>
<dbReference type="Gene3D" id="2.60.40.1120">
    <property type="entry name" value="Carboxypeptidase-like, regulatory domain"/>
    <property type="match status" value="1"/>
</dbReference>
<dbReference type="NCBIfam" id="TIGR04057">
    <property type="entry name" value="SusC_RagA_signa"/>
    <property type="match status" value="1"/>
</dbReference>
<dbReference type="SUPFAM" id="SSF49464">
    <property type="entry name" value="Carboxypeptidase regulatory domain-like"/>
    <property type="match status" value="1"/>
</dbReference>
<dbReference type="Pfam" id="PF00593">
    <property type="entry name" value="TonB_dep_Rec_b-barrel"/>
    <property type="match status" value="1"/>
</dbReference>
<feature type="domain" description="TonB-dependent receptor plug" evidence="12">
    <location>
        <begin position="116"/>
        <end position="226"/>
    </location>
</feature>
<dbReference type="Pfam" id="PF07715">
    <property type="entry name" value="Plug"/>
    <property type="match status" value="1"/>
</dbReference>
<dbReference type="InterPro" id="IPR037066">
    <property type="entry name" value="Plug_dom_sf"/>
</dbReference>
<protein>
    <submittedName>
        <fullName evidence="13">TonB-dependent receptor</fullName>
    </submittedName>
</protein>
<keyword evidence="4 8" id="KW-0812">Transmembrane</keyword>
<dbReference type="Gene3D" id="2.40.170.20">
    <property type="entry name" value="TonB-dependent receptor, beta-barrel domain"/>
    <property type="match status" value="1"/>
</dbReference>
<dbReference type="NCBIfam" id="TIGR04056">
    <property type="entry name" value="OMP_RagA_SusC"/>
    <property type="match status" value="1"/>
</dbReference>
<comment type="caution">
    <text evidence="13">The sequence shown here is derived from an EMBL/GenBank/DDBJ whole genome shotgun (WGS) entry which is preliminary data.</text>
</comment>
<evidence type="ECO:0000256" key="4">
    <source>
        <dbReference type="ARBA" id="ARBA00022692"/>
    </source>
</evidence>
<dbReference type="InterPro" id="IPR039426">
    <property type="entry name" value="TonB-dep_rcpt-like"/>
</dbReference>
<dbReference type="InterPro" id="IPR008969">
    <property type="entry name" value="CarboxyPept-like_regulatory"/>
</dbReference>
<keyword evidence="14" id="KW-1185">Reference proteome</keyword>
<feature type="domain" description="TonB-dependent receptor-like beta-barrel" evidence="11">
    <location>
        <begin position="499"/>
        <end position="1032"/>
    </location>
</feature>
<proteinExistence type="inferred from homology"/>
<dbReference type="GO" id="GO:0009279">
    <property type="term" value="C:cell outer membrane"/>
    <property type="evidence" value="ECO:0007669"/>
    <property type="project" value="UniProtKB-SubCell"/>
</dbReference>
<evidence type="ECO:0000313" key="14">
    <source>
        <dbReference type="Proteomes" id="UP000030184"/>
    </source>
</evidence>
<evidence type="ECO:0000256" key="7">
    <source>
        <dbReference type="ARBA" id="ARBA00023237"/>
    </source>
</evidence>
<keyword evidence="3 8" id="KW-1134">Transmembrane beta strand</keyword>
<dbReference type="SUPFAM" id="SSF56935">
    <property type="entry name" value="Porins"/>
    <property type="match status" value="1"/>
</dbReference>
<dbReference type="EMBL" id="BBNY01000070">
    <property type="protein sequence ID" value="GAL90249.1"/>
    <property type="molecule type" value="Genomic_DNA"/>
</dbReference>
<evidence type="ECO:0000256" key="1">
    <source>
        <dbReference type="ARBA" id="ARBA00004571"/>
    </source>
</evidence>
<feature type="signal peptide" evidence="10">
    <location>
        <begin position="1"/>
        <end position="21"/>
    </location>
</feature>
<evidence type="ECO:0000256" key="9">
    <source>
        <dbReference type="RuleBase" id="RU003357"/>
    </source>
</evidence>
<keyword evidence="2 8" id="KW-0813">Transport</keyword>
<dbReference type="InterPro" id="IPR036942">
    <property type="entry name" value="Beta-barrel_TonB_sf"/>
</dbReference>
<dbReference type="Proteomes" id="UP000030184">
    <property type="component" value="Unassembled WGS sequence"/>
</dbReference>
<dbReference type="InterPro" id="IPR023997">
    <property type="entry name" value="TonB-dep_OMP_SusC/RagA_CS"/>
</dbReference>
<dbReference type="OrthoDB" id="9768177at2"/>
<evidence type="ECO:0000313" key="13">
    <source>
        <dbReference type="EMBL" id="GAL90249.1"/>
    </source>
</evidence>
<gene>
    <name evidence="13" type="ORF">JCM19538_716</name>
</gene>